<evidence type="ECO:0000313" key="2">
    <source>
        <dbReference type="EMBL" id="APX97737.1"/>
    </source>
</evidence>
<accession>A0A1P8RGF7</accession>
<evidence type="ECO:0000256" key="1">
    <source>
        <dbReference type="SAM" id="MobiDB-lite"/>
    </source>
</evidence>
<name>A0A1P8RGF7_9EURY</name>
<evidence type="ECO:0000313" key="3">
    <source>
        <dbReference type="Proteomes" id="UP000187321"/>
    </source>
</evidence>
<dbReference type="EMBL" id="CP019327">
    <property type="protein sequence ID" value="APX97737.1"/>
    <property type="molecule type" value="Genomic_DNA"/>
</dbReference>
<sequence length="68" mass="7622">MRQYNPTRGEARATTRGFPATNDSHVVERESPNNRPTTAEQPANNRRTTGQQPPNNRPTTAEQAPNKH</sequence>
<reference evidence="2 3" key="1">
    <citation type="submission" date="2017-01" db="EMBL/GenBank/DDBJ databases">
        <title>Complete genome sequence of Haloterrigena daqingensis type strain (JX313T).</title>
        <authorList>
            <person name="Shuang W."/>
        </authorList>
    </citation>
    <scope>NUCLEOTIDE SEQUENCE [LARGE SCALE GENOMIC DNA]</scope>
    <source>
        <strain evidence="2 3">JX313</strain>
    </source>
</reference>
<dbReference type="Proteomes" id="UP000187321">
    <property type="component" value="Chromosome"/>
</dbReference>
<feature type="compositionally biased region" description="Polar residues" evidence="1">
    <location>
        <begin position="33"/>
        <end position="68"/>
    </location>
</feature>
<dbReference type="KEGG" id="hda:BB347_14545"/>
<protein>
    <submittedName>
        <fullName evidence="2">Uncharacterized protein</fullName>
    </submittedName>
</protein>
<proteinExistence type="predicted"/>
<dbReference type="AlphaFoldDB" id="A0A1P8RGF7"/>
<gene>
    <name evidence="2" type="ORF">BB347_14545</name>
</gene>
<feature type="region of interest" description="Disordered" evidence="1">
    <location>
        <begin position="1"/>
        <end position="68"/>
    </location>
</feature>
<organism evidence="2 3">
    <name type="scientific">Natronorubrum daqingense</name>
    <dbReference type="NCBI Taxonomy" id="588898"/>
    <lineage>
        <taxon>Archaea</taxon>
        <taxon>Methanobacteriati</taxon>
        <taxon>Methanobacteriota</taxon>
        <taxon>Stenosarchaea group</taxon>
        <taxon>Halobacteria</taxon>
        <taxon>Halobacteriales</taxon>
        <taxon>Natrialbaceae</taxon>
        <taxon>Natronorubrum</taxon>
    </lineage>
</organism>